<dbReference type="RefSeq" id="WP_050430372.1">
    <property type="nucleotide sequence ID" value="NZ_CP012159.1"/>
</dbReference>
<evidence type="ECO:0000256" key="4">
    <source>
        <dbReference type="SAM" id="SignalP"/>
    </source>
</evidence>
<keyword evidence="6" id="KW-1185">Reference proteome</keyword>
<dbReference type="InterPro" id="IPR019734">
    <property type="entry name" value="TPR_rpt"/>
</dbReference>
<evidence type="ECO:0000256" key="3">
    <source>
        <dbReference type="SAM" id="Phobius"/>
    </source>
</evidence>
<gene>
    <name evidence="5" type="ORF">CMC5_022370</name>
</gene>
<feature type="region of interest" description="Disordered" evidence="2">
    <location>
        <begin position="247"/>
        <end position="274"/>
    </location>
</feature>
<feature type="compositionally biased region" description="Low complexity" evidence="2">
    <location>
        <begin position="32"/>
        <end position="44"/>
    </location>
</feature>
<proteinExistence type="predicted"/>
<feature type="signal peptide" evidence="4">
    <location>
        <begin position="1"/>
        <end position="24"/>
    </location>
</feature>
<sequence length="411" mass="43342">MSHERSWTRVAFLATTLLAAPAVAQVPPPAAPKATPAAPKTQPATPQPPAARPAASPPSSAQPSPAQPATASKAQPQPTPSENTSADDDLTRMAREMFERGVAAWDAEKYEECRTLLTAAWLMKQHPQVALNLGSCEVKLKRYEDAVRHLAYALRETPTSGPTVTPATLDRRKTAQTLYDEAIKHVARVRLTLDPPTAEVLEDGRSLGRGPWLDALVLRPGPHILEIRAENYGTEYENVAGKAGGEEPLSVKLKPRPSMSTSTSTSVIHDEQLPPPVAKHPLPYVLVGGFAVGALGMVTGAVLHGFSGREARAADALLSHLQGTVADGTGERCSPTPQPGACTALRGMRDNQDALANTGTAFLIGGGVVLAGTAAYMVTSYVLASRSNRKSVEIAPSVSWQGGGLSLRGTF</sequence>
<keyword evidence="4" id="KW-0732">Signal</keyword>
<dbReference type="AlphaFoldDB" id="A0A0K1EB61"/>
<dbReference type="Proteomes" id="UP000067626">
    <property type="component" value="Chromosome"/>
</dbReference>
<feature type="chain" id="PRO_5005459156" evidence="4">
    <location>
        <begin position="25"/>
        <end position="411"/>
    </location>
</feature>
<reference evidence="5 6" key="1">
    <citation type="submission" date="2015-07" db="EMBL/GenBank/DDBJ databases">
        <title>Genome analysis of myxobacterium Chondromyces crocatus Cm c5 reveals a high potential for natural compound synthesis and the genetic basis for the loss of fruiting body formation.</title>
        <authorList>
            <person name="Zaburannyi N."/>
            <person name="Bunk B."/>
            <person name="Maier J."/>
            <person name="Overmann J."/>
            <person name="Mueller R."/>
        </authorList>
    </citation>
    <scope>NUCLEOTIDE SEQUENCE [LARGE SCALE GENOMIC DNA]</scope>
    <source>
        <strain evidence="5 6">Cm c5</strain>
    </source>
</reference>
<evidence type="ECO:0000313" key="6">
    <source>
        <dbReference type="Proteomes" id="UP000067626"/>
    </source>
</evidence>
<evidence type="ECO:0000256" key="1">
    <source>
        <dbReference type="PROSITE-ProRule" id="PRU00339"/>
    </source>
</evidence>
<keyword evidence="3" id="KW-0472">Membrane</keyword>
<feature type="compositionally biased region" description="Low complexity" evidence="2">
    <location>
        <begin position="52"/>
        <end position="76"/>
    </location>
</feature>
<feature type="transmembrane region" description="Helical" evidence="3">
    <location>
        <begin position="354"/>
        <end position="378"/>
    </location>
</feature>
<dbReference type="PROSITE" id="PS50005">
    <property type="entry name" value="TPR"/>
    <property type="match status" value="1"/>
</dbReference>
<keyword evidence="3" id="KW-0812">Transmembrane</keyword>
<dbReference type="Gene3D" id="1.25.40.10">
    <property type="entry name" value="Tetratricopeptide repeat domain"/>
    <property type="match status" value="1"/>
</dbReference>
<dbReference type="KEGG" id="ccro:CMC5_022370"/>
<accession>A0A0K1EB61</accession>
<protein>
    <submittedName>
        <fullName evidence="5">Uncharacterized protein</fullName>
    </submittedName>
</protein>
<organism evidence="5 6">
    <name type="scientific">Chondromyces crocatus</name>
    <dbReference type="NCBI Taxonomy" id="52"/>
    <lineage>
        <taxon>Bacteria</taxon>
        <taxon>Pseudomonadati</taxon>
        <taxon>Myxococcota</taxon>
        <taxon>Polyangia</taxon>
        <taxon>Polyangiales</taxon>
        <taxon>Polyangiaceae</taxon>
        <taxon>Chondromyces</taxon>
    </lineage>
</organism>
<evidence type="ECO:0000313" key="5">
    <source>
        <dbReference type="EMBL" id="AKT38095.1"/>
    </source>
</evidence>
<keyword evidence="1" id="KW-0802">TPR repeat</keyword>
<feature type="region of interest" description="Disordered" evidence="2">
    <location>
        <begin position="26"/>
        <end position="89"/>
    </location>
</feature>
<keyword evidence="3" id="KW-1133">Transmembrane helix</keyword>
<dbReference type="SUPFAM" id="SSF48452">
    <property type="entry name" value="TPR-like"/>
    <property type="match status" value="1"/>
</dbReference>
<dbReference type="InterPro" id="IPR011990">
    <property type="entry name" value="TPR-like_helical_dom_sf"/>
</dbReference>
<feature type="repeat" description="TPR" evidence="1">
    <location>
        <begin position="127"/>
        <end position="160"/>
    </location>
</feature>
<dbReference type="EMBL" id="CP012159">
    <property type="protein sequence ID" value="AKT38095.1"/>
    <property type="molecule type" value="Genomic_DNA"/>
</dbReference>
<evidence type="ECO:0000256" key="2">
    <source>
        <dbReference type="SAM" id="MobiDB-lite"/>
    </source>
</evidence>
<dbReference type="STRING" id="52.CMC5_022370"/>
<dbReference type="OrthoDB" id="5526068at2"/>
<name>A0A0K1EB61_CHOCO</name>
<feature type="transmembrane region" description="Helical" evidence="3">
    <location>
        <begin position="282"/>
        <end position="303"/>
    </location>
</feature>